<protein>
    <submittedName>
        <fullName evidence="1">Uncharacterized protein</fullName>
    </submittedName>
</protein>
<dbReference type="AlphaFoldDB" id="A0A2M6WAT7"/>
<accession>A0A2M6WAT7</accession>
<evidence type="ECO:0000313" key="1">
    <source>
        <dbReference type="EMBL" id="PIT89881.1"/>
    </source>
</evidence>
<organism evidence="1 2">
    <name type="scientific">Candidatus Kuenenbacteria bacterium CG10_big_fil_rev_8_21_14_0_10_36_11</name>
    <dbReference type="NCBI Taxonomy" id="1974618"/>
    <lineage>
        <taxon>Bacteria</taxon>
        <taxon>Candidatus Kueneniibacteriota</taxon>
    </lineage>
</organism>
<name>A0A2M6WAT7_9BACT</name>
<proteinExistence type="predicted"/>
<reference evidence="2" key="1">
    <citation type="submission" date="2017-09" db="EMBL/GenBank/DDBJ databases">
        <title>Depth-based differentiation of microbial function through sediment-hosted aquifers and enrichment of novel symbionts in the deep terrestrial subsurface.</title>
        <authorList>
            <person name="Probst A.J."/>
            <person name="Ladd B."/>
            <person name="Jarett J.K."/>
            <person name="Geller-Mcgrath D.E."/>
            <person name="Sieber C.M.K."/>
            <person name="Emerson J.B."/>
            <person name="Anantharaman K."/>
            <person name="Thomas B.C."/>
            <person name="Malmstrom R."/>
            <person name="Stieglmeier M."/>
            <person name="Klingl A."/>
            <person name="Woyke T."/>
            <person name="Ryan C.M."/>
            <person name="Banfield J.F."/>
        </authorList>
    </citation>
    <scope>NUCLEOTIDE SEQUENCE [LARGE SCALE GENOMIC DNA]</scope>
</reference>
<evidence type="ECO:0000313" key="2">
    <source>
        <dbReference type="Proteomes" id="UP000231464"/>
    </source>
</evidence>
<dbReference type="EMBL" id="PFBP01000024">
    <property type="protein sequence ID" value="PIT89881.1"/>
    <property type="molecule type" value="Genomic_DNA"/>
</dbReference>
<sequence>MGTVAQFYCAGFPYLEISGSKLAWELPGAYRTLPRPSSPFEVKASTIRHSSNILLKIFYYNIFKVYI</sequence>
<gene>
    <name evidence="1" type="ORF">COU23_01545</name>
</gene>
<comment type="caution">
    <text evidence="1">The sequence shown here is derived from an EMBL/GenBank/DDBJ whole genome shotgun (WGS) entry which is preliminary data.</text>
</comment>
<dbReference type="Proteomes" id="UP000231464">
    <property type="component" value="Unassembled WGS sequence"/>
</dbReference>